<evidence type="ECO:0000313" key="4">
    <source>
        <dbReference type="EMBL" id="OYQ27270.1"/>
    </source>
</evidence>
<feature type="domain" description="Alpha/beta hydrolase fold-3" evidence="3">
    <location>
        <begin position="55"/>
        <end position="239"/>
    </location>
</feature>
<dbReference type="InterPro" id="IPR029058">
    <property type="entry name" value="AB_hydrolase_fold"/>
</dbReference>
<evidence type="ECO:0000259" key="3">
    <source>
        <dbReference type="Pfam" id="PF07859"/>
    </source>
</evidence>
<reference evidence="4 5" key="1">
    <citation type="submission" date="2017-07" db="EMBL/GenBank/DDBJ databases">
        <title>Sandarakinorhabdus cyanobacteriorum sp. nov., a novel bacterium isolated from cyanobacterial aggregates in a eutrophic lake.</title>
        <authorList>
            <person name="Cai H."/>
        </authorList>
    </citation>
    <scope>NUCLEOTIDE SEQUENCE [LARGE SCALE GENOMIC DNA]</scope>
    <source>
        <strain evidence="4 5">TH057</strain>
    </source>
</reference>
<accession>A0A255YFL6</accession>
<dbReference type="InterPro" id="IPR050466">
    <property type="entry name" value="Carboxylest/Gibb_receptor"/>
</dbReference>
<dbReference type="PANTHER" id="PTHR23024">
    <property type="entry name" value="ARYLACETAMIDE DEACETYLASE"/>
    <property type="match status" value="1"/>
</dbReference>
<proteinExistence type="inferred from homology"/>
<dbReference type="EMBL" id="NOXT01000114">
    <property type="protein sequence ID" value="OYQ27270.1"/>
    <property type="molecule type" value="Genomic_DNA"/>
</dbReference>
<evidence type="ECO:0000256" key="2">
    <source>
        <dbReference type="ARBA" id="ARBA00022801"/>
    </source>
</evidence>
<dbReference type="AlphaFoldDB" id="A0A255YFL6"/>
<protein>
    <recommendedName>
        <fullName evidence="3">Alpha/beta hydrolase fold-3 domain-containing protein</fullName>
    </recommendedName>
</protein>
<name>A0A255YFL6_9SPHN</name>
<gene>
    <name evidence="4" type="ORF">CHU93_10960</name>
</gene>
<evidence type="ECO:0000313" key="5">
    <source>
        <dbReference type="Proteomes" id="UP000216991"/>
    </source>
</evidence>
<dbReference type="SUPFAM" id="SSF53474">
    <property type="entry name" value="alpha/beta-Hydrolases"/>
    <property type="match status" value="1"/>
</dbReference>
<organism evidence="4 5">
    <name type="scientific">Sandarakinorhabdus cyanobacteriorum</name>
    <dbReference type="NCBI Taxonomy" id="1981098"/>
    <lineage>
        <taxon>Bacteria</taxon>
        <taxon>Pseudomonadati</taxon>
        <taxon>Pseudomonadota</taxon>
        <taxon>Alphaproteobacteria</taxon>
        <taxon>Sphingomonadales</taxon>
        <taxon>Sphingosinicellaceae</taxon>
        <taxon>Sandarakinorhabdus</taxon>
    </lineage>
</organism>
<dbReference type="InterPro" id="IPR002168">
    <property type="entry name" value="Lipase_GDXG_HIS_AS"/>
</dbReference>
<keyword evidence="2" id="KW-0378">Hydrolase</keyword>
<dbReference type="Pfam" id="PF07859">
    <property type="entry name" value="Abhydrolase_3"/>
    <property type="match status" value="1"/>
</dbReference>
<dbReference type="InterPro" id="IPR013094">
    <property type="entry name" value="AB_hydrolase_3"/>
</dbReference>
<evidence type="ECO:0000256" key="1">
    <source>
        <dbReference type="ARBA" id="ARBA00010515"/>
    </source>
</evidence>
<keyword evidence="5" id="KW-1185">Reference proteome</keyword>
<comment type="caution">
    <text evidence="4">The sequence shown here is derived from an EMBL/GenBank/DDBJ whole genome shotgun (WGS) entry which is preliminary data.</text>
</comment>
<dbReference type="Gene3D" id="3.40.50.1820">
    <property type="entry name" value="alpha/beta hydrolase"/>
    <property type="match status" value="1"/>
</dbReference>
<dbReference type="OrthoDB" id="9806180at2"/>
<dbReference type="PANTHER" id="PTHR23024:SF24">
    <property type="entry name" value="ALPHA_BETA HYDROLASE FOLD-3 DOMAIN-CONTAINING PROTEIN"/>
    <property type="match status" value="1"/>
</dbReference>
<sequence length="268" mass="27424">MADWLHSTVRGVRSTTQRLIGNRSDAEGVATHDGMIAGRAVRHFVPTGARAAAQLLYFHGGGFVSGSIDSHHGLCSRLAAQSGIALVSASYRLAPEHPAPAQLDDALAVAQALAAQPGQLLIGGDSAGAWLALRCALALHDQQPGRVSAALLLYPFVDLAAQADTLIAYARPAVALMRAALGTGYPSLLNLDLGRAPPCAMLWGAGLDPVAPGAAALADALSAAGVATRVRRHRLLVHGGLNLANRVALVDRLLAAAAADLNMLTGAS</sequence>
<comment type="similarity">
    <text evidence="1">Belongs to the 'GDXG' lipolytic enzyme family.</text>
</comment>
<dbReference type="RefSeq" id="WP_094474096.1">
    <property type="nucleotide sequence ID" value="NZ_NOXT01000114.1"/>
</dbReference>
<dbReference type="Proteomes" id="UP000216991">
    <property type="component" value="Unassembled WGS sequence"/>
</dbReference>
<dbReference type="GO" id="GO:0016787">
    <property type="term" value="F:hydrolase activity"/>
    <property type="evidence" value="ECO:0007669"/>
    <property type="project" value="UniProtKB-KW"/>
</dbReference>
<dbReference type="PROSITE" id="PS01173">
    <property type="entry name" value="LIPASE_GDXG_HIS"/>
    <property type="match status" value="1"/>
</dbReference>